<dbReference type="Proteomes" id="UP000814033">
    <property type="component" value="Unassembled WGS sequence"/>
</dbReference>
<proteinExistence type="predicted"/>
<sequence length="557" mass="63720">MISDTLNVNKAQLYEMNYRISELARLLKEATTYAQDHSWTVPPDLQHTLEQWPQELESIENALDQYNNEKKKRLPLHFFDGGLKKRISYCNQRLNYLTNSYKASLLFTVKANADFDSQPLLTTHRANTKIPAYSPTFYGRDSHMMVVLDVLNDANKMPIRTVILGAGGIGKTTLALAILHHPTVVHKFDERIYFISCEGCLSTSMLVNEIAKVLGVQNDSDSSSKEQEILLYLESSPSLLCLDNFETVWDTDSQIKHTVTTLLQKLCSISCVSLVITMRGLEYPEGSVWSQPLLSPLRPLSFETSQKVFQHISNKWDEWADRLVRAVEGLPLALTIIAHLAQSQECRFLWQQWEETNIRIIERGKGHRLTSLETSIELSIEGYHLKSHPVALIILSLLGMLPGGLALERLSCFQYLFPDTQSRQESINALVKSGLAYQSFDTLHVHPFIRYYSQEHLPLSVEHMKLLKQHYINLTLKNEGCSTICTEQLVEYKNTGYILLHCLRIQVPDHRLVKAVADYSWLTTVETGSFVPELFELLEQKKDLLSPQCIMSYQLNW</sequence>
<dbReference type="EMBL" id="MU276458">
    <property type="protein sequence ID" value="KAI0038593.1"/>
    <property type="molecule type" value="Genomic_DNA"/>
</dbReference>
<organism evidence="1 2">
    <name type="scientific">Auriscalpium vulgare</name>
    <dbReference type="NCBI Taxonomy" id="40419"/>
    <lineage>
        <taxon>Eukaryota</taxon>
        <taxon>Fungi</taxon>
        <taxon>Dikarya</taxon>
        <taxon>Basidiomycota</taxon>
        <taxon>Agaricomycotina</taxon>
        <taxon>Agaricomycetes</taxon>
        <taxon>Russulales</taxon>
        <taxon>Auriscalpiaceae</taxon>
        <taxon>Auriscalpium</taxon>
    </lineage>
</organism>
<name>A0ACB8R3I1_9AGAM</name>
<evidence type="ECO:0000313" key="1">
    <source>
        <dbReference type="EMBL" id="KAI0038593.1"/>
    </source>
</evidence>
<reference evidence="1" key="1">
    <citation type="submission" date="2021-02" db="EMBL/GenBank/DDBJ databases">
        <authorList>
            <consortium name="DOE Joint Genome Institute"/>
            <person name="Ahrendt S."/>
            <person name="Looney B.P."/>
            <person name="Miyauchi S."/>
            <person name="Morin E."/>
            <person name="Drula E."/>
            <person name="Courty P.E."/>
            <person name="Chicoki N."/>
            <person name="Fauchery L."/>
            <person name="Kohler A."/>
            <person name="Kuo A."/>
            <person name="Labutti K."/>
            <person name="Pangilinan J."/>
            <person name="Lipzen A."/>
            <person name="Riley R."/>
            <person name="Andreopoulos W."/>
            <person name="He G."/>
            <person name="Johnson J."/>
            <person name="Barry K.W."/>
            <person name="Grigoriev I.V."/>
            <person name="Nagy L."/>
            <person name="Hibbett D."/>
            <person name="Henrissat B."/>
            <person name="Matheny P.B."/>
            <person name="Labbe J."/>
            <person name="Martin F."/>
        </authorList>
    </citation>
    <scope>NUCLEOTIDE SEQUENCE</scope>
    <source>
        <strain evidence="1">FP105234-sp</strain>
    </source>
</reference>
<gene>
    <name evidence="1" type="ORF">FA95DRAFT_1600081</name>
</gene>
<keyword evidence="2" id="KW-1185">Reference proteome</keyword>
<comment type="caution">
    <text evidence="1">The sequence shown here is derived from an EMBL/GenBank/DDBJ whole genome shotgun (WGS) entry which is preliminary data.</text>
</comment>
<feature type="non-terminal residue" evidence="1">
    <location>
        <position position="557"/>
    </location>
</feature>
<protein>
    <submittedName>
        <fullName evidence="1">Uncharacterized protein</fullName>
    </submittedName>
</protein>
<evidence type="ECO:0000313" key="2">
    <source>
        <dbReference type="Proteomes" id="UP000814033"/>
    </source>
</evidence>
<accession>A0ACB8R3I1</accession>
<reference evidence="1" key="2">
    <citation type="journal article" date="2022" name="New Phytol.">
        <title>Evolutionary transition to the ectomycorrhizal habit in the genomes of a hyperdiverse lineage of mushroom-forming fungi.</title>
        <authorList>
            <person name="Looney B."/>
            <person name="Miyauchi S."/>
            <person name="Morin E."/>
            <person name="Drula E."/>
            <person name="Courty P.E."/>
            <person name="Kohler A."/>
            <person name="Kuo A."/>
            <person name="LaButti K."/>
            <person name="Pangilinan J."/>
            <person name="Lipzen A."/>
            <person name="Riley R."/>
            <person name="Andreopoulos W."/>
            <person name="He G."/>
            <person name="Johnson J."/>
            <person name="Nolan M."/>
            <person name="Tritt A."/>
            <person name="Barry K.W."/>
            <person name="Grigoriev I.V."/>
            <person name="Nagy L.G."/>
            <person name="Hibbett D."/>
            <person name="Henrissat B."/>
            <person name="Matheny P.B."/>
            <person name="Labbe J."/>
            <person name="Martin F.M."/>
        </authorList>
    </citation>
    <scope>NUCLEOTIDE SEQUENCE</scope>
    <source>
        <strain evidence="1">FP105234-sp</strain>
    </source>
</reference>